<dbReference type="PANTHER" id="PTHR43298">
    <property type="entry name" value="MULTIDRUG RESISTANCE PROTEIN NORM-RELATED"/>
    <property type="match status" value="1"/>
</dbReference>
<comment type="caution">
    <text evidence="14">The sequence shown here is derived from an EMBL/GenBank/DDBJ whole genome shotgun (WGS) entry which is preliminary data.</text>
</comment>
<accession>A0A0J8DBH4</accession>
<comment type="similarity">
    <text evidence="3">Belongs to the multi antimicrobial extrusion (MATE) (TC 2.A.66.1) family.</text>
</comment>
<evidence type="ECO:0000256" key="5">
    <source>
        <dbReference type="ARBA" id="ARBA00022448"/>
    </source>
</evidence>
<evidence type="ECO:0000256" key="9">
    <source>
        <dbReference type="ARBA" id="ARBA00022989"/>
    </source>
</evidence>
<dbReference type="NCBIfam" id="TIGR00797">
    <property type="entry name" value="matE"/>
    <property type="match status" value="1"/>
</dbReference>
<dbReference type="EMBL" id="LFVU01000002">
    <property type="protein sequence ID" value="KMT23192.1"/>
    <property type="molecule type" value="Genomic_DNA"/>
</dbReference>
<dbReference type="CDD" id="cd13140">
    <property type="entry name" value="MATE_like_1"/>
    <property type="match status" value="1"/>
</dbReference>
<evidence type="ECO:0000256" key="2">
    <source>
        <dbReference type="ARBA" id="ARBA00004651"/>
    </source>
</evidence>
<evidence type="ECO:0000256" key="11">
    <source>
        <dbReference type="ARBA" id="ARBA00023136"/>
    </source>
</evidence>
<keyword evidence="6" id="KW-0050">Antiport</keyword>
<dbReference type="PIRSF" id="PIRSF006603">
    <property type="entry name" value="DinF"/>
    <property type="match status" value="1"/>
</dbReference>
<dbReference type="Proteomes" id="UP000036756">
    <property type="component" value="Unassembled WGS sequence"/>
</dbReference>
<name>A0A0J8DBH4_CLOCY</name>
<feature type="transmembrane region" description="Helical" evidence="13">
    <location>
        <begin position="20"/>
        <end position="43"/>
    </location>
</feature>
<evidence type="ECO:0000313" key="14">
    <source>
        <dbReference type="EMBL" id="KMT23192.1"/>
    </source>
</evidence>
<dbReference type="InterPro" id="IPR050222">
    <property type="entry name" value="MATE_MdtK"/>
</dbReference>
<gene>
    <name evidence="14" type="ORF">CLCY_6c00730</name>
</gene>
<sequence length="451" mass="49342">MKYMVGQKMKKIDLTKGNVLKVILSLATPLVVTSLLQFAYNFVNMIWVGGLGSGAVASIGASSIYIGLGYSVNAMVVIGGSVKVAHALGKKDEEEVNKYINTSFILNFTLGIIFGSIILIYGKSLIGFLGINDLKVNKSALSYLLINGSTMVIVFFNTFYTRIFSSFGNNKISLKISGIGLILNIILDPIFIYTFKLGVNGAAIATVISNIVVFIMSVYFSKDFYTVNFKKYFDIIALKEIMRLGIPNSMQRIIFTLINIALAKIISKFGADAIAAQKIGLQIESITFTIIGGFNGAAASFVGQNFGAKRLDRINSGYKISLILGTIYTLFITIAFIAIPERLAAIFVRDIITIKITADYLRIIGISQILAAVEMITNGAFTGLGSTKYSAIISVSLTVIRVPLALVLIDYFEVNGVWWSIAISSMLKGIVAFSVYRFILWKKVVRRIKYS</sequence>
<feature type="transmembrane region" description="Helical" evidence="13">
    <location>
        <begin position="418"/>
        <end position="439"/>
    </location>
</feature>
<dbReference type="STRING" id="1121307.CLCY_6c00730"/>
<feature type="transmembrane region" description="Helical" evidence="13">
    <location>
        <begin position="320"/>
        <end position="340"/>
    </location>
</feature>
<keyword evidence="10" id="KW-0406">Ion transport</keyword>
<feature type="transmembrane region" description="Helical" evidence="13">
    <location>
        <begin position="99"/>
        <end position="121"/>
    </location>
</feature>
<keyword evidence="11 13" id="KW-0472">Membrane</keyword>
<dbReference type="GO" id="GO:0042910">
    <property type="term" value="F:xenobiotic transmembrane transporter activity"/>
    <property type="evidence" value="ECO:0007669"/>
    <property type="project" value="InterPro"/>
</dbReference>
<dbReference type="Pfam" id="PF01554">
    <property type="entry name" value="MatE"/>
    <property type="match status" value="2"/>
</dbReference>
<dbReference type="InterPro" id="IPR048279">
    <property type="entry name" value="MdtK-like"/>
</dbReference>
<feature type="transmembrane region" description="Helical" evidence="13">
    <location>
        <begin position="55"/>
        <end position="78"/>
    </location>
</feature>
<dbReference type="GO" id="GO:0005886">
    <property type="term" value="C:plasma membrane"/>
    <property type="evidence" value="ECO:0007669"/>
    <property type="project" value="UniProtKB-SubCell"/>
</dbReference>
<reference evidence="14 15" key="1">
    <citation type="submission" date="2015-06" db="EMBL/GenBank/DDBJ databases">
        <title>Draft genome sequence of the purine-degrading Clostridium cylindrosporum HC-1 (DSM 605).</title>
        <authorList>
            <person name="Poehlein A."/>
            <person name="Schiel-Bengelsdorf B."/>
            <person name="Bengelsdorf F."/>
            <person name="Daniel R."/>
            <person name="Duerre P."/>
        </authorList>
    </citation>
    <scope>NUCLEOTIDE SEQUENCE [LARGE SCALE GENOMIC DNA]</scope>
    <source>
        <strain evidence="14 15">DSM 605</strain>
    </source>
</reference>
<evidence type="ECO:0000256" key="6">
    <source>
        <dbReference type="ARBA" id="ARBA00022449"/>
    </source>
</evidence>
<feature type="transmembrane region" description="Helical" evidence="13">
    <location>
        <begin position="141"/>
        <end position="160"/>
    </location>
</feature>
<evidence type="ECO:0000256" key="10">
    <source>
        <dbReference type="ARBA" id="ARBA00023065"/>
    </source>
</evidence>
<protein>
    <recommendedName>
        <fullName evidence="4">Probable multidrug resistance protein NorM</fullName>
    </recommendedName>
    <alternativeName>
        <fullName evidence="12">Multidrug-efflux transporter</fullName>
    </alternativeName>
</protein>
<feature type="transmembrane region" description="Helical" evidence="13">
    <location>
        <begin position="201"/>
        <end position="221"/>
    </location>
</feature>
<keyword evidence="7" id="KW-1003">Cell membrane</keyword>
<keyword evidence="8 13" id="KW-0812">Transmembrane</keyword>
<dbReference type="GO" id="GO:0006811">
    <property type="term" value="P:monoatomic ion transport"/>
    <property type="evidence" value="ECO:0007669"/>
    <property type="project" value="UniProtKB-KW"/>
</dbReference>
<evidence type="ECO:0000256" key="3">
    <source>
        <dbReference type="ARBA" id="ARBA00010199"/>
    </source>
</evidence>
<dbReference type="AlphaFoldDB" id="A0A0J8DBH4"/>
<evidence type="ECO:0000256" key="7">
    <source>
        <dbReference type="ARBA" id="ARBA00022475"/>
    </source>
</evidence>
<feature type="transmembrane region" description="Helical" evidence="13">
    <location>
        <begin position="172"/>
        <end position="195"/>
    </location>
</feature>
<evidence type="ECO:0000313" key="15">
    <source>
        <dbReference type="Proteomes" id="UP000036756"/>
    </source>
</evidence>
<evidence type="ECO:0000256" key="12">
    <source>
        <dbReference type="ARBA" id="ARBA00031636"/>
    </source>
</evidence>
<evidence type="ECO:0000256" key="4">
    <source>
        <dbReference type="ARBA" id="ARBA00020268"/>
    </source>
</evidence>
<feature type="transmembrane region" description="Helical" evidence="13">
    <location>
        <begin position="360"/>
        <end position="377"/>
    </location>
</feature>
<comment type="function">
    <text evidence="1">Multidrug efflux pump.</text>
</comment>
<keyword evidence="9 13" id="KW-1133">Transmembrane helix</keyword>
<dbReference type="InterPro" id="IPR002528">
    <property type="entry name" value="MATE_fam"/>
</dbReference>
<evidence type="ECO:0000256" key="8">
    <source>
        <dbReference type="ARBA" id="ARBA00022692"/>
    </source>
</evidence>
<evidence type="ECO:0000256" key="13">
    <source>
        <dbReference type="SAM" id="Phobius"/>
    </source>
</evidence>
<feature type="transmembrane region" description="Helical" evidence="13">
    <location>
        <begin position="389"/>
        <end position="412"/>
    </location>
</feature>
<dbReference type="GO" id="GO:0015297">
    <property type="term" value="F:antiporter activity"/>
    <property type="evidence" value="ECO:0007669"/>
    <property type="project" value="UniProtKB-KW"/>
</dbReference>
<comment type="subcellular location">
    <subcellularLocation>
        <location evidence="2">Cell membrane</location>
        <topology evidence="2">Multi-pass membrane protein</topology>
    </subcellularLocation>
</comment>
<keyword evidence="15" id="KW-1185">Reference proteome</keyword>
<dbReference type="PATRIC" id="fig|1121307.3.peg.2205"/>
<evidence type="ECO:0000256" key="1">
    <source>
        <dbReference type="ARBA" id="ARBA00003408"/>
    </source>
</evidence>
<organism evidence="14 15">
    <name type="scientific">Clostridium cylindrosporum DSM 605</name>
    <dbReference type="NCBI Taxonomy" id="1121307"/>
    <lineage>
        <taxon>Bacteria</taxon>
        <taxon>Bacillati</taxon>
        <taxon>Bacillota</taxon>
        <taxon>Clostridia</taxon>
        <taxon>Eubacteriales</taxon>
        <taxon>Clostridiaceae</taxon>
        <taxon>Clostridium</taxon>
    </lineage>
</organism>
<keyword evidence="5" id="KW-0813">Transport</keyword>
<proteinExistence type="inferred from homology"/>
<dbReference type="PANTHER" id="PTHR43298:SF2">
    <property type="entry name" value="FMN_FAD EXPORTER YEEO-RELATED"/>
    <property type="match status" value="1"/>
</dbReference>